<protein>
    <recommendedName>
        <fullName evidence="3">Plasminogen receptor (KT)</fullName>
    </recommendedName>
</protein>
<evidence type="ECO:0008006" key="3">
    <source>
        <dbReference type="Google" id="ProtNLM"/>
    </source>
</evidence>
<sequence>MSPFSQCHVVVPGHHGILLVQCERQLQTRRQAAEKQMAMEIAVGREQFKYFGSFCALTGVGLLAASIKKKRPSLLAPMVPLGFLVAYQYDVAYGTFQMRVLGEAENVIISEHHRLGQPFGPVTFSSIETARGGGATSS</sequence>
<evidence type="ECO:0000313" key="1">
    <source>
        <dbReference type="Ensembl" id="ENSCSEP00000027471.1"/>
    </source>
</evidence>
<proteinExistence type="predicted"/>
<dbReference type="GO" id="GO:0005886">
    <property type="term" value="C:plasma membrane"/>
    <property type="evidence" value="ECO:0007669"/>
    <property type="project" value="InterPro"/>
</dbReference>
<accession>A0A3P8WPN5</accession>
<dbReference type="GO" id="GO:0010756">
    <property type="term" value="P:positive regulation of plasminogen activation"/>
    <property type="evidence" value="ECO:0007669"/>
    <property type="project" value="InterPro"/>
</dbReference>
<dbReference type="Ensembl" id="ENSCSET00000027841.1">
    <property type="protein sequence ID" value="ENSCSEP00000027471.1"/>
    <property type="gene ID" value="ENSCSEG00000017557.1"/>
</dbReference>
<dbReference type="OMA" id="NAMEIAW"/>
<keyword evidence="2" id="KW-1185">Reference proteome</keyword>
<dbReference type="GeneTree" id="ENSGT00390000000375"/>
<reference evidence="1 2" key="1">
    <citation type="journal article" date="2014" name="Nat. Genet.">
        <title>Whole-genome sequence of a flatfish provides insights into ZW sex chromosome evolution and adaptation to a benthic lifestyle.</title>
        <authorList>
            <person name="Chen S."/>
            <person name="Zhang G."/>
            <person name="Shao C."/>
            <person name="Huang Q."/>
            <person name="Liu G."/>
            <person name="Zhang P."/>
            <person name="Song W."/>
            <person name="An N."/>
            <person name="Chalopin D."/>
            <person name="Volff J.N."/>
            <person name="Hong Y."/>
            <person name="Li Q."/>
            <person name="Sha Z."/>
            <person name="Zhou H."/>
            <person name="Xie M."/>
            <person name="Yu Q."/>
            <person name="Liu Y."/>
            <person name="Xiang H."/>
            <person name="Wang N."/>
            <person name="Wu K."/>
            <person name="Yang C."/>
            <person name="Zhou Q."/>
            <person name="Liao X."/>
            <person name="Yang L."/>
            <person name="Hu Q."/>
            <person name="Zhang J."/>
            <person name="Meng L."/>
            <person name="Jin L."/>
            <person name="Tian Y."/>
            <person name="Lian J."/>
            <person name="Yang J."/>
            <person name="Miao G."/>
            <person name="Liu S."/>
            <person name="Liang Z."/>
            <person name="Yan F."/>
            <person name="Li Y."/>
            <person name="Sun B."/>
            <person name="Zhang H."/>
            <person name="Zhang J."/>
            <person name="Zhu Y."/>
            <person name="Du M."/>
            <person name="Zhao Y."/>
            <person name="Schartl M."/>
            <person name="Tang Q."/>
            <person name="Wang J."/>
        </authorList>
    </citation>
    <scope>NUCLEOTIDE SEQUENCE</scope>
</reference>
<organism evidence="1 2">
    <name type="scientific">Cynoglossus semilaevis</name>
    <name type="common">Tongue sole</name>
    <dbReference type="NCBI Taxonomy" id="244447"/>
    <lineage>
        <taxon>Eukaryota</taxon>
        <taxon>Metazoa</taxon>
        <taxon>Chordata</taxon>
        <taxon>Craniata</taxon>
        <taxon>Vertebrata</taxon>
        <taxon>Euteleostomi</taxon>
        <taxon>Actinopterygii</taxon>
        <taxon>Neopterygii</taxon>
        <taxon>Teleostei</taxon>
        <taxon>Neoteleostei</taxon>
        <taxon>Acanthomorphata</taxon>
        <taxon>Carangaria</taxon>
        <taxon>Pleuronectiformes</taxon>
        <taxon>Pleuronectoidei</taxon>
        <taxon>Cynoglossidae</taxon>
        <taxon>Cynoglossinae</taxon>
        <taxon>Cynoglossus</taxon>
    </lineage>
</organism>
<dbReference type="Proteomes" id="UP000265120">
    <property type="component" value="Chromosome 14"/>
</dbReference>
<dbReference type="FunCoup" id="A0A3P8WPN5">
    <property type="interactions" value="264"/>
</dbReference>
<name>A0A3P8WPN5_CYNSE</name>
<dbReference type="InParanoid" id="A0A3P8WPN5"/>
<reference evidence="1" key="2">
    <citation type="submission" date="2025-08" db="UniProtKB">
        <authorList>
            <consortium name="Ensembl"/>
        </authorList>
    </citation>
    <scope>IDENTIFICATION</scope>
</reference>
<dbReference type="InterPro" id="IPR019319">
    <property type="entry name" value="Plg-R(KT)"/>
</dbReference>
<dbReference type="Pfam" id="PF10166">
    <property type="entry name" value="DUF2368"/>
    <property type="match status" value="1"/>
</dbReference>
<dbReference type="PANTHER" id="PTHR13411:SF6">
    <property type="entry name" value="PLASMINOGEN RECEPTOR (KT)"/>
    <property type="match status" value="1"/>
</dbReference>
<evidence type="ECO:0000313" key="2">
    <source>
        <dbReference type="Proteomes" id="UP000265120"/>
    </source>
</evidence>
<dbReference type="STRING" id="244447.ENSCSEP00000027471"/>
<dbReference type="PANTHER" id="PTHR13411">
    <property type="entry name" value="PLASMINOGEN RECEPTOR (KT)"/>
    <property type="match status" value="1"/>
</dbReference>
<dbReference type="AlphaFoldDB" id="A0A3P8WPN5"/>
<reference evidence="1" key="3">
    <citation type="submission" date="2025-09" db="UniProtKB">
        <authorList>
            <consortium name="Ensembl"/>
        </authorList>
    </citation>
    <scope>IDENTIFICATION</scope>
</reference>